<evidence type="ECO:0008006" key="3">
    <source>
        <dbReference type="Google" id="ProtNLM"/>
    </source>
</evidence>
<comment type="caution">
    <text evidence="1">The sequence shown here is derived from an EMBL/GenBank/DDBJ whole genome shotgun (WGS) entry which is preliminary data.</text>
</comment>
<gene>
    <name evidence="1" type="ORF">OK345_01870</name>
</gene>
<sequence>MPPTVATLLLCLASCLPWQWDGWSLQLHLGRDHADLCLRQAEAGDAYCLSGLPRLLSGLPMPLPVIRGRQTPPAAPPLVLARGAATTAADDRPT</sequence>
<keyword evidence="2" id="KW-1185">Reference proteome</keyword>
<dbReference type="Proteomes" id="UP001209922">
    <property type="component" value="Unassembled WGS sequence"/>
</dbReference>
<dbReference type="RefSeq" id="WP_265126191.1">
    <property type="nucleotide sequence ID" value="NZ_JAPCHY010000001.1"/>
</dbReference>
<organism evidence="1 2">
    <name type="scientific">Xanthomonas chitinilytica</name>
    <dbReference type="NCBI Taxonomy" id="2989819"/>
    <lineage>
        <taxon>Bacteria</taxon>
        <taxon>Pseudomonadati</taxon>
        <taxon>Pseudomonadota</taxon>
        <taxon>Gammaproteobacteria</taxon>
        <taxon>Lysobacterales</taxon>
        <taxon>Lysobacteraceae</taxon>
        <taxon>Xanthomonas</taxon>
    </lineage>
</organism>
<reference evidence="1 2" key="1">
    <citation type="submission" date="2022-10" db="EMBL/GenBank/DDBJ databases">
        <title>Xanthomonas sp. H13-6.</title>
        <authorList>
            <person name="Liu X."/>
            <person name="Deng Z."/>
            <person name="Jiang Y."/>
            <person name="Yu T."/>
            <person name="Ai J."/>
        </authorList>
    </citation>
    <scope>NUCLEOTIDE SEQUENCE [LARGE SCALE GENOMIC DNA]</scope>
    <source>
        <strain evidence="1 2">H13-6</strain>
    </source>
</reference>
<proteinExistence type="predicted"/>
<evidence type="ECO:0000313" key="1">
    <source>
        <dbReference type="EMBL" id="MCW4471254.1"/>
    </source>
</evidence>
<dbReference type="EMBL" id="JAPCHY010000001">
    <property type="protein sequence ID" value="MCW4471254.1"/>
    <property type="molecule type" value="Genomic_DNA"/>
</dbReference>
<accession>A0ABT3JRY6</accession>
<evidence type="ECO:0000313" key="2">
    <source>
        <dbReference type="Proteomes" id="UP001209922"/>
    </source>
</evidence>
<protein>
    <recommendedName>
        <fullName evidence="3">DUF2946 domain-containing protein</fullName>
    </recommendedName>
</protein>
<name>A0ABT3JRY6_9XANT</name>